<sequence length="161" mass="16289">MAGGPVGHNRTVKTVVVAVLGGLLTLSGLALLVLPGPGFVLVAAGLAVLATRFAWAKKPLDYAQDKAVAGVEEVGRSPWRAAGAVLAALALVAAGVLVLAGLDLPFTNAFTAVVLVISGLFLVGTVVFARHEEHVQVARAHRPAGTPGTGGAYRAATRPED</sequence>
<gene>
    <name evidence="3" type="ORF">JD78_03418</name>
</gene>
<accession>A0A562IV95</accession>
<dbReference type="RefSeq" id="WP_228395405.1">
    <property type="nucleotide sequence ID" value="NZ_ML762533.1"/>
</dbReference>
<dbReference type="AlphaFoldDB" id="A0A562IV95"/>
<feature type="region of interest" description="Disordered" evidence="1">
    <location>
        <begin position="139"/>
        <end position="161"/>
    </location>
</feature>
<proteinExistence type="predicted"/>
<feature type="transmembrane region" description="Helical" evidence="2">
    <location>
        <begin position="39"/>
        <end position="56"/>
    </location>
</feature>
<evidence type="ECO:0000256" key="1">
    <source>
        <dbReference type="SAM" id="MobiDB-lite"/>
    </source>
</evidence>
<evidence type="ECO:0000313" key="3">
    <source>
        <dbReference type="EMBL" id="TWH74872.1"/>
    </source>
</evidence>
<evidence type="ECO:0000256" key="2">
    <source>
        <dbReference type="SAM" id="Phobius"/>
    </source>
</evidence>
<feature type="transmembrane region" description="Helical" evidence="2">
    <location>
        <begin position="12"/>
        <end position="33"/>
    </location>
</feature>
<comment type="caution">
    <text evidence="3">The sequence shown here is derived from an EMBL/GenBank/DDBJ whole genome shotgun (WGS) entry which is preliminary data.</text>
</comment>
<reference evidence="3 4" key="1">
    <citation type="submission" date="2019-07" db="EMBL/GenBank/DDBJ databases">
        <title>R&amp;d 2014.</title>
        <authorList>
            <person name="Klenk H.-P."/>
        </authorList>
    </citation>
    <scope>NUCLEOTIDE SEQUENCE [LARGE SCALE GENOMIC DNA]</scope>
    <source>
        <strain evidence="3 4">DSM 45764</strain>
    </source>
</reference>
<keyword evidence="2 3" id="KW-0812">Transmembrane</keyword>
<evidence type="ECO:0000313" key="4">
    <source>
        <dbReference type="Proteomes" id="UP000321490"/>
    </source>
</evidence>
<keyword evidence="2" id="KW-0472">Membrane</keyword>
<name>A0A562IV95_9ACTN</name>
<keyword evidence="4" id="KW-1185">Reference proteome</keyword>
<dbReference type="Proteomes" id="UP000321490">
    <property type="component" value="Unassembled WGS sequence"/>
</dbReference>
<protein>
    <submittedName>
        <fullName evidence="3">Putative transmembrane protein PGPGW</fullName>
    </submittedName>
</protein>
<keyword evidence="2" id="KW-1133">Transmembrane helix</keyword>
<feature type="transmembrane region" description="Helical" evidence="2">
    <location>
        <begin position="108"/>
        <end position="129"/>
    </location>
</feature>
<dbReference type="InterPro" id="IPR019099">
    <property type="entry name" value="Uncharacterised_PGPGW_TM"/>
</dbReference>
<organism evidence="3 4">
    <name type="scientific">Modestobacter roseus</name>
    <dbReference type="NCBI Taxonomy" id="1181884"/>
    <lineage>
        <taxon>Bacteria</taxon>
        <taxon>Bacillati</taxon>
        <taxon>Actinomycetota</taxon>
        <taxon>Actinomycetes</taxon>
        <taxon>Geodermatophilales</taxon>
        <taxon>Geodermatophilaceae</taxon>
        <taxon>Modestobacter</taxon>
    </lineage>
</organism>
<dbReference type="EMBL" id="VLKF01000001">
    <property type="protein sequence ID" value="TWH74872.1"/>
    <property type="molecule type" value="Genomic_DNA"/>
</dbReference>
<dbReference type="Pfam" id="PF09656">
    <property type="entry name" value="PGPGW"/>
    <property type="match status" value="1"/>
</dbReference>
<feature type="transmembrane region" description="Helical" evidence="2">
    <location>
        <begin position="81"/>
        <end position="102"/>
    </location>
</feature>